<dbReference type="Gene3D" id="3.60.21.10">
    <property type="match status" value="1"/>
</dbReference>
<sequence length="277" mass="31917">MATYIVGDLQGCFDELRLLLDKVGFDPQQDELWLVGDLVARGDKSLECLRFVKGLGNAAKTVLGNHDLHLIATALGLKSIKKKDRVDTIFAADDFQELIDWLRHQPLLRQHPQHGFLMCHAGISPDWSLRRAKKCAAEVEAVLRHGDYRTLIKNMYGDQPARWNRQLQGQARLRYILNAFTRMRFCYADHRLDFDSKATLADAPPDLFPWYELDNPTYQQQPILFGHWASLVGESTPKGIYALDSGCVWGNYMTMLRWDDQQFFYQSAVKNYLSFDK</sequence>
<keyword evidence="3 5" id="KW-0378">Hydrolase</keyword>
<feature type="domain" description="Calcineurin-like phosphoesterase" evidence="6">
    <location>
        <begin position="3"/>
        <end position="128"/>
    </location>
</feature>
<evidence type="ECO:0000256" key="2">
    <source>
        <dbReference type="ARBA" id="ARBA00005419"/>
    </source>
</evidence>
<keyword evidence="8" id="KW-1185">Reference proteome</keyword>
<evidence type="ECO:0000256" key="5">
    <source>
        <dbReference type="HAMAP-Rule" id="MF_00199"/>
    </source>
</evidence>
<dbReference type="AlphaFoldDB" id="A0A0A3AUD5"/>
<dbReference type="NCBIfam" id="TIGR00668">
    <property type="entry name" value="apaH"/>
    <property type="match status" value="1"/>
</dbReference>
<dbReference type="InterPro" id="IPR029052">
    <property type="entry name" value="Metallo-depent_PP-like"/>
</dbReference>
<dbReference type="InterPro" id="IPR004843">
    <property type="entry name" value="Calcineurin-like_PHP"/>
</dbReference>
<dbReference type="CDD" id="cd07422">
    <property type="entry name" value="MPP_ApaH"/>
    <property type="match status" value="1"/>
</dbReference>
<dbReference type="EC" id="3.6.1.41" evidence="5"/>
<dbReference type="PANTHER" id="PTHR40942:SF4">
    <property type="entry name" value="CYTOCHROME C5"/>
    <property type="match status" value="1"/>
</dbReference>
<accession>A0A0A3AUD5</accession>
<organism evidence="7 8">
    <name type="scientific">Chelonobacter oris</name>
    <dbReference type="NCBI Taxonomy" id="505317"/>
    <lineage>
        <taxon>Bacteria</taxon>
        <taxon>Pseudomonadati</taxon>
        <taxon>Pseudomonadota</taxon>
        <taxon>Gammaproteobacteria</taxon>
        <taxon>Pasteurellales</taxon>
        <taxon>Pasteurellaceae</taxon>
        <taxon>Chelonobacter</taxon>
    </lineage>
</organism>
<dbReference type="HAMAP" id="MF_00199">
    <property type="entry name" value="ApaH"/>
    <property type="match status" value="1"/>
</dbReference>
<evidence type="ECO:0000313" key="8">
    <source>
        <dbReference type="Proteomes" id="UP000030380"/>
    </source>
</evidence>
<dbReference type="Pfam" id="PF00149">
    <property type="entry name" value="Metallophos"/>
    <property type="match status" value="1"/>
</dbReference>
<comment type="similarity">
    <text evidence="2 5">Belongs to the Ap4A hydrolase family.</text>
</comment>
<protein>
    <recommendedName>
        <fullName evidence="5">Bis(5'-nucleosyl)-tetraphosphatase, symmetrical</fullName>
        <ecNumber evidence="5">3.6.1.41</ecNumber>
    </recommendedName>
    <alternativeName>
        <fullName evidence="5">Ap4A hydrolase</fullName>
    </alternativeName>
    <alternativeName>
        <fullName evidence="5">Diadenosine 5',5'''-P1,P4-tetraphosphate pyrophosphohydrolase</fullName>
    </alternativeName>
    <alternativeName>
        <fullName evidence="5">Diadenosine tetraphosphatase</fullName>
    </alternativeName>
</protein>
<dbReference type="STRING" id="505317.OA57_00900"/>
<comment type="catalytic activity">
    <reaction evidence="4 5">
        <text>P(1),P(4)-bis(5'-adenosyl) tetraphosphate + H2O = 2 ADP + 2 H(+)</text>
        <dbReference type="Rhea" id="RHEA:24252"/>
        <dbReference type="ChEBI" id="CHEBI:15377"/>
        <dbReference type="ChEBI" id="CHEBI:15378"/>
        <dbReference type="ChEBI" id="CHEBI:58141"/>
        <dbReference type="ChEBI" id="CHEBI:456216"/>
        <dbReference type="EC" id="3.6.1.41"/>
    </reaction>
</comment>
<dbReference type="OrthoDB" id="9807890at2"/>
<reference evidence="7 8" key="1">
    <citation type="submission" date="2014-11" db="EMBL/GenBank/DDBJ databases">
        <title>Draft genome sequence of Chelonobacter oris 1662T, associated with respiratory disease in Hermann's Tortoises.</title>
        <authorList>
            <person name="Kudirkiene E."/>
            <person name="Hansen M.J."/>
            <person name="Bojesen A.M."/>
        </authorList>
    </citation>
    <scope>NUCLEOTIDE SEQUENCE [LARGE SCALE GENOMIC DNA]</scope>
    <source>
        <strain evidence="7 8">1662</strain>
    </source>
</reference>
<dbReference type="EMBL" id="JSUM01000002">
    <property type="protein sequence ID" value="KGQ71382.1"/>
    <property type="molecule type" value="Genomic_DNA"/>
</dbReference>
<comment type="function">
    <text evidence="1 5">Hydrolyzes diadenosine 5',5'''-P1,P4-tetraphosphate to yield ADP.</text>
</comment>
<name>A0A0A3AUD5_9PAST</name>
<dbReference type="RefSeq" id="WP_034612228.1">
    <property type="nucleotide sequence ID" value="NZ_JSUM01000002.1"/>
</dbReference>
<gene>
    <name evidence="5 7" type="primary">apaH</name>
    <name evidence="7" type="ORF">OA57_00900</name>
</gene>
<dbReference type="SUPFAM" id="SSF56300">
    <property type="entry name" value="Metallo-dependent phosphatases"/>
    <property type="match status" value="1"/>
</dbReference>
<dbReference type="Proteomes" id="UP000030380">
    <property type="component" value="Unassembled WGS sequence"/>
</dbReference>
<evidence type="ECO:0000256" key="4">
    <source>
        <dbReference type="ARBA" id="ARBA00049417"/>
    </source>
</evidence>
<dbReference type="PANTHER" id="PTHR40942">
    <property type="match status" value="1"/>
</dbReference>
<dbReference type="GO" id="GO:0008803">
    <property type="term" value="F:bis(5'-nucleosyl)-tetraphosphatase (symmetrical) activity"/>
    <property type="evidence" value="ECO:0007669"/>
    <property type="project" value="UniProtKB-UniRule"/>
</dbReference>
<dbReference type="InterPro" id="IPR004617">
    <property type="entry name" value="ApaH"/>
</dbReference>
<evidence type="ECO:0000256" key="1">
    <source>
        <dbReference type="ARBA" id="ARBA00003413"/>
    </source>
</evidence>
<evidence type="ECO:0000256" key="3">
    <source>
        <dbReference type="ARBA" id="ARBA00022801"/>
    </source>
</evidence>
<evidence type="ECO:0000313" key="7">
    <source>
        <dbReference type="EMBL" id="KGQ71382.1"/>
    </source>
</evidence>
<proteinExistence type="inferred from homology"/>
<dbReference type="PIRSF" id="PIRSF000903">
    <property type="entry name" value="B5n-ttraPtase_sm"/>
    <property type="match status" value="1"/>
</dbReference>
<dbReference type="NCBIfam" id="NF001204">
    <property type="entry name" value="PRK00166.1"/>
    <property type="match status" value="1"/>
</dbReference>
<evidence type="ECO:0000259" key="6">
    <source>
        <dbReference type="Pfam" id="PF00149"/>
    </source>
</evidence>
<comment type="caution">
    <text evidence="7">The sequence shown here is derived from an EMBL/GenBank/DDBJ whole genome shotgun (WGS) entry which is preliminary data.</text>
</comment>